<evidence type="ECO:0000256" key="2">
    <source>
        <dbReference type="ARBA" id="ARBA00022475"/>
    </source>
</evidence>
<keyword evidence="5 6" id="KW-0472">Membrane</keyword>
<feature type="transmembrane region" description="Helical" evidence="6">
    <location>
        <begin position="319"/>
        <end position="338"/>
    </location>
</feature>
<dbReference type="Proteomes" id="UP001501758">
    <property type="component" value="Unassembled WGS sequence"/>
</dbReference>
<dbReference type="InterPro" id="IPR029044">
    <property type="entry name" value="Nucleotide-diphossugar_trans"/>
</dbReference>
<dbReference type="InterPro" id="IPR001173">
    <property type="entry name" value="Glyco_trans_2-like"/>
</dbReference>
<reference evidence="9" key="1">
    <citation type="journal article" date="2019" name="Int. J. Syst. Evol. Microbiol.">
        <title>The Global Catalogue of Microorganisms (GCM) 10K type strain sequencing project: providing services to taxonomists for standard genome sequencing and annotation.</title>
        <authorList>
            <consortium name="The Broad Institute Genomics Platform"/>
            <consortium name="The Broad Institute Genome Sequencing Center for Infectious Disease"/>
            <person name="Wu L."/>
            <person name="Ma J."/>
        </authorList>
    </citation>
    <scope>NUCLEOTIDE SEQUENCE [LARGE SCALE GENOMIC DNA]</scope>
    <source>
        <strain evidence="9">JCM 15974</strain>
    </source>
</reference>
<comment type="subcellular location">
    <subcellularLocation>
        <location evidence="1">Cell membrane</location>
    </subcellularLocation>
</comment>
<gene>
    <name evidence="8" type="primary">cruC</name>
    <name evidence="8" type="ORF">GCM10009430_31240</name>
</gene>
<evidence type="ECO:0000313" key="9">
    <source>
        <dbReference type="Proteomes" id="UP001501758"/>
    </source>
</evidence>
<dbReference type="PANTHER" id="PTHR43646:SF2">
    <property type="entry name" value="GLYCOSYLTRANSFERASE 2-LIKE DOMAIN-CONTAINING PROTEIN"/>
    <property type="match status" value="1"/>
</dbReference>
<comment type="caution">
    <text evidence="8">The sequence shown here is derived from an EMBL/GenBank/DDBJ whole genome shotgun (WGS) entry which is preliminary data.</text>
</comment>
<evidence type="ECO:0000256" key="5">
    <source>
        <dbReference type="ARBA" id="ARBA00023136"/>
    </source>
</evidence>
<organism evidence="8 9">
    <name type="scientific">Aquimarina litoralis</name>
    <dbReference type="NCBI Taxonomy" id="584605"/>
    <lineage>
        <taxon>Bacteria</taxon>
        <taxon>Pseudomonadati</taxon>
        <taxon>Bacteroidota</taxon>
        <taxon>Flavobacteriia</taxon>
        <taxon>Flavobacteriales</taxon>
        <taxon>Flavobacteriaceae</taxon>
        <taxon>Aquimarina</taxon>
    </lineage>
</organism>
<feature type="transmembrane region" description="Helical" evidence="6">
    <location>
        <begin position="262"/>
        <end position="284"/>
    </location>
</feature>
<evidence type="ECO:0000256" key="1">
    <source>
        <dbReference type="ARBA" id="ARBA00004236"/>
    </source>
</evidence>
<dbReference type="EMBL" id="BAAAGE010000003">
    <property type="protein sequence ID" value="GAA0725493.1"/>
    <property type="molecule type" value="Genomic_DNA"/>
</dbReference>
<dbReference type="Gene3D" id="3.90.550.10">
    <property type="entry name" value="Spore Coat Polysaccharide Biosynthesis Protein SpsA, Chain A"/>
    <property type="match status" value="1"/>
</dbReference>
<evidence type="ECO:0000259" key="7">
    <source>
        <dbReference type="Pfam" id="PF00535"/>
    </source>
</evidence>
<evidence type="ECO:0000313" key="8">
    <source>
        <dbReference type="EMBL" id="GAA0725493.1"/>
    </source>
</evidence>
<proteinExistence type="predicted"/>
<dbReference type="Pfam" id="PF00535">
    <property type="entry name" value="Glycos_transf_2"/>
    <property type="match status" value="1"/>
</dbReference>
<protein>
    <submittedName>
        <fullName evidence="8">Hydroxychlorobactene glucosyltransferase CruC</fullName>
    </submittedName>
</protein>
<keyword evidence="6" id="KW-1133">Transmembrane helix</keyword>
<evidence type="ECO:0000256" key="4">
    <source>
        <dbReference type="ARBA" id="ARBA00022679"/>
    </source>
</evidence>
<keyword evidence="3" id="KW-0328">Glycosyltransferase</keyword>
<name>A0ABP3U6F0_9FLAO</name>
<evidence type="ECO:0000256" key="6">
    <source>
        <dbReference type="SAM" id="Phobius"/>
    </source>
</evidence>
<sequence>MIIRLLVAFVNYLSFAYLPKTTTLISVPSISILIPARNEEDNIGRLLEQLSTFEYGMLEIIVYNDNSTDKTESIIKHWTELTPNIKLINGDILPKGWLGKNYACHQLAKAATGDILLFLDADVSVKKGVIKRSIGYLQKHKLHLLSIFPKQIVKSFGEKVSVPLMNWVLLSILPIYLIRRSKNKIFSAANGQFMMFKADTYKKIWPHKRYKSNKVEDIAIIRLFKQKGLASDTRLGDNDISCRMYVGLDEAIEGFIKNIFQFFGNSILVTIIFGVLTTIAPFVVYLYMGFWWLTAYLVGIVCIRFFVMLASQQSVIQNILLAFPQHIIFLLIIIKGLINNKQKKLIWKDRNILQDL</sequence>
<accession>A0ABP3U6F0</accession>
<dbReference type="SUPFAM" id="SSF53448">
    <property type="entry name" value="Nucleotide-diphospho-sugar transferases"/>
    <property type="match status" value="1"/>
</dbReference>
<keyword evidence="9" id="KW-1185">Reference proteome</keyword>
<feature type="domain" description="Glycosyltransferase 2-like" evidence="7">
    <location>
        <begin position="31"/>
        <end position="204"/>
    </location>
</feature>
<keyword evidence="4" id="KW-0808">Transferase</keyword>
<evidence type="ECO:0000256" key="3">
    <source>
        <dbReference type="ARBA" id="ARBA00022676"/>
    </source>
</evidence>
<dbReference type="PANTHER" id="PTHR43646">
    <property type="entry name" value="GLYCOSYLTRANSFERASE"/>
    <property type="match status" value="1"/>
</dbReference>
<keyword evidence="2" id="KW-1003">Cell membrane</keyword>
<feature type="transmembrane region" description="Helical" evidence="6">
    <location>
        <begin position="290"/>
        <end position="307"/>
    </location>
</feature>
<keyword evidence="6" id="KW-0812">Transmembrane</keyword>